<dbReference type="OrthoDB" id="10259622at2759"/>
<dbReference type="Proteomes" id="UP000283090">
    <property type="component" value="Unassembled WGS sequence"/>
</dbReference>
<reference evidence="3 4" key="1">
    <citation type="submission" date="2019-01" db="EMBL/GenBank/DDBJ databases">
        <title>Intercellular communication is required for trap formation in the nematode-trapping fungus Duddingtonia flagrans.</title>
        <authorList>
            <person name="Youssar L."/>
            <person name="Wernet V."/>
            <person name="Hensel N."/>
            <person name="Hildebrandt H.-G."/>
            <person name="Fischer R."/>
        </authorList>
    </citation>
    <scope>NUCLEOTIDE SEQUENCE [LARGE SCALE GENOMIC DNA]</scope>
    <source>
        <strain evidence="3 4">CBS H-5679</strain>
    </source>
</reference>
<evidence type="ECO:0000256" key="1">
    <source>
        <dbReference type="SAM" id="MobiDB-lite"/>
    </source>
</evidence>
<dbReference type="PROSITE" id="PS51038">
    <property type="entry name" value="BAH"/>
    <property type="match status" value="1"/>
</dbReference>
<dbReference type="InterPro" id="IPR001025">
    <property type="entry name" value="BAH_dom"/>
</dbReference>
<gene>
    <name evidence="3" type="ORF">DFL_007323</name>
</gene>
<dbReference type="EMBL" id="SAEB01000009">
    <property type="protein sequence ID" value="RVD82913.1"/>
    <property type="molecule type" value="Genomic_DNA"/>
</dbReference>
<dbReference type="InterPro" id="IPR011011">
    <property type="entry name" value="Znf_FYVE_PHD"/>
</dbReference>
<name>A0A436ZW17_ARTFL</name>
<comment type="caution">
    <text evidence="3">The sequence shown here is derived from an EMBL/GenBank/DDBJ whole genome shotgun (WGS) entry which is preliminary data.</text>
</comment>
<sequence length="317" mass="36595">MNEDTSSASIKSNNRRLELETPKFTIKINLPKQPRSKKKRKAHFELDIIDKLIIEPRAEWNMMKEYSIFKHGEIAFERGEIVEVKRPGNDGTPGERKEWLAKVLEVKADSPHCVYVRVAWFYWPEDLPMGRMEYHGRNEAIESNHPDIIDAMTVNSKVDIKEWDEEDEEATFNGYYYRQQYDYLSGQLTAPREFCICERYYNPDTRIVNCPGCNIWMHEECIIANAVKRHKKSSLTAKIGDDLKPDPLAEKGRKKGRDKPKKSTSKPDQNVAAVLFDGKIRIKEIIKKGDDDSDSGLDADTIIDEDIRCLKCGIVVP</sequence>
<dbReference type="GeneID" id="93589634"/>
<dbReference type="STRING" id="97331.A0A436ZW17"/>
<dbReference type="CDD" id="cd04370">
    <property type="entry name" value="BAH"/>
    <property type="match status" value="1"/>
</dbReference>
<protein>
    <recommendedName>
        <fullName evidence="2">BAH domain-containing protein</fullName>
    </recommendedName>
</protein>
<proteinExistence type="predicted"/>
<dbReference type="SUPFAM" id="SSF57903">
    <property type="entry name" value="FYVE/PHD zinc finger"/>
    <property type="match status" value="1"/>
</dbReference>
<feature type="compositionally biased region" description="Basic residues" evidence="1">
    <location>
        <begin position="252"/>
        <end position="264"/>
    </location>
</feature>
<dbReference type="AlphaFoldDB" id="A0A436ZW17"/>
<dbReference type="RefSeq" id="XP_067488457.1">
    <property type="nucleotide sequence ID" value="XM_067636887.1"/>
</dbReference>
<feature type="compositionally biased region" description="Basic and acidic residues" evidence="1">
    <location>
        <begin position="239"/>
        <end position="251"/>
    </location>
</feature>
<evidence type="ECO:0000313" key="4">
    <source>
        <dbReference type="Proteomes" id="UP000283090"/>
    </source>
</evidence>
<accession>A0A436ZW17</accession>
<dbReference type="Gene3D" id="3.30.40.10">
    <property type="entry name" value="Zinc/RING finger domain, C3HC4 (zinc finger)"/>
    <property type="match status" value="1"/>
</dbReference>
<feature type="domain" description="BAH" evidence="2">
    <location>
        <begin position="74"/>
        <end position="192"/>
    </location>
</feature>
<dbReference type="Gene3D" id="2.30.30.490">
    <property type="match status" value="1"/>
</dbReference>
<dbReference type="InterPro" id="IPR043151">
    <property type="entry name" value="BAH_sf"/>
</dbReference>
<evidence type="ECO:0000259" key="2">
    <source>
        <dbReference type="PROSITE" id="PS51038"/>
    </source>
</evidence>
<dbReference type="VEuPathDB" id="FungiDB:DFL_007323"/>
<organism evidence="3 4">
    <name type="scientific">Arthrobotrys flagrans</name>
    <name type="common">Nematode-trapping fungus</name>
    <name type="synonym">Trichothecium flagrans</name>
    <dbReference type="NCBI Taxonomy" id="97331"/>
    <lineage>
        <taxon>Eukaryota</taxon>
        <taxon>Fungi</taxon>
        <taxon>Dikarya</taxon>
        <taxon>Ascomycota</taxon>
        <taxon>Pezizomycotina</taxon>
        <taxon>Orbiliomycetes</taxon>
        <taxon>Orbiliales</taxon>
        <taxon>Orbiliaceae</taxon>
        <taxon>Arthrobotrys</taxon>
    </lineage>
</organism>
<dbReference type="PANTHER" id="PTHR46364">
    <property type="entry name" value="OS08G0421900 PROTEIN"/>
    <property type="match status" value="1"/>
</dbReference>
<dbReference type="InterPro" id="IPR013083">
    <property type="entry name" value="Znf_RING/FYVE/PHD"/>
</dbReference>
<evidence type="ECO:0000313" key="3">
    <source>
        <dbReference type="EMBL" id="RVD82913.1"/>
    </source>
</evidence>
<feature type="region of interest" description="Disordered" evidence="1">
    <location>
        <begin position="238"/>
        <end position="268"/>
    </location>
</feature>
<keyword evidence="4" id="KW-1185">Reference proteome</keyword>
<dbReference type="GO" id="GO:0003682">
    <property type="term" value="F:chromatin binding"/>
    <property type="evidence" value="ECO:0007669"/>
    <property type="project" value="InterPro"/>
</dbReference>